<comment type="caution">
    <text evidence="2">The sequence shown here is derived from an EMBL/GenBank/DDBJ whole genome shotgun (WGS) entry which is preliminary data.</text>
</comment>
<evidence type="ECO:0000313" key="2">
    <source>
        <dbReference type="EMBL" id="NME50901.1"/>
    </source>
</evidence>
<gene>
    <name evidence="2" type="ORF">HF857_12115</name>
</gene>
<feature type="non-terminal residue" evidence="2">
    <location>
        <position position="131"/>
    </location>
</feature>
<feature type="signal peptide" evidence="1">
    <location>
        <begin position="1"/>
        <end position="31"/>
    </location>
</feature>
<name>A0A7X9NP03_9ENTE</name>
<dbReference type="Proteomes" id="UP000588071">
    <property type="component" value="Unassembled WGS sequence"/>
</dbReference>
<sequence length="131" mass="14765">MKKIFSKTLILATTLLTTLAMISPFGHKAQADVIKVDPNTSVFSEANSILIQKNPELTRFNFTTNIDSSRLRTWKVNGHQGKGWDFINLNKPNNLSQSKWDSMTGDKPAYSYLIKAPKPSDWIKTYHGHVG</sequence>
<proteinExistence type="predicted"/>
<evidence type="ECO:0000256" key="1">
    <source>
        <dbReference type="SAM" id="SignalP"/>
    </source>
</evidence>
<accession>A0A7X9NP03</accession>
<protein>
    <submittedName>
        <fullName evidence="2">Isopeptide-forming domain-containing fimbrial protein</fullName>
    </submittedName>
</protein>
<feature type="chain" id="PRO_5031230738" evidence="1">
    <location>
        <begin position="32"/>
        <end position="131"/>
    </location>
</feature>
<reference evidence="2 3" key="1">
    <citation type="submission" date="2020-04" db="EMBL/GenBank/DDBJ databases">
        <authorList>
            <person name="Hitch T.C.A."/>
            <person name="Wylensek D."/>
            <person name="Clavel T."/>
        </authorList>
    </citation>
    <scope>NUCLEOTIDE SEQUENCE [LARGE SCALE GENOMIC DNA]</scope>
    <source>
        <strain evidence="2 3">WCA-380-WT-3C</strain>
    </source>
</reference>
<evidence type="ECO:0000313" key="3">
    <source>
        <dbReference type="Proteomes" id="UP000588071"/>
    </source>
</evidence>
<dbReference type="AlphaFoldDB" id="A0A7X9NP03"/>
<dbReference type="EMBL" id="JABAFV010000047">
    <property type="protein sequence ID" value="NME50901.1"/>
    <property type="molecule type" value="Genomic_DNA"/>
</dbReference>
<keyword evidence="1" id="KW-0732">Signal</keyword>
<organism evidence="2 3">
    <name type="scientific">Enterococcus cecorum</name>
    <dbReference type="NCBI Taxonomy" id="44008"/>
    <lineage>
        <taxon>Bacteria</taxon>
        <taxon>Bacillati</taxon>
        <taxon>Bacillota</taxon>
        <taxon>Bacilli</taxon>
        <taxon>Lactobacillales</taxon>
        <taxon>Enterococcaceae</taxon>
        <taxon>Enterococcus</taxon>
    </lineage>
</organism>